<dbReference type="RefSeq" id="WP_153665527.1">
    <property type="nucleotide sequence ID" value="NZ_JAAIKR010000013.1"/>
</dbReference>
<keyword evidence="3" id="KW-1185">Reference proteome</keyword>
<dbReference type="Gene3D" id="3.30.65.10">
    <property type="entry name" value="Bacterial Topoisomerase I, domain 1"/>
    <property type="match status" value="3"/>
</dbReference>
<name>A0ABS5I478_9GAMM</name>
<evidence type="ECO:0000313" key="3">
    <source>
        <dbReference type="Proteomes" id="UP000811844"/>
    </source>
</evidence>
<proteinExistence type="predicted"/>
<feature type="domain" description="DNA topoisomerase type IA zn finger" evidence="1">
    <location>
        <begin position="153"/>
        <end position="171"/>
    </location>
</feature>
<feature type="domain" description="DNA topoisomerase type IA zn finger" evidence="1">
    <location>
        <begin position="113"/>
        <end position="150"/>
    </location>
</feature>
<dbReference type="Proteomes" id="UP000811844">
    <property type="component" value="Unassembled WGS sequence"/>
</dbReference>
<sequence>MSKIDQQLFNAHEHALAKEFELCPTCGGELALKHSKNGSFVGCNNYPSCDYTRPLVQYESIDTEVIAGSQCPECGHEMAIKSGRFGIFIGCTNYPDCHHIEKSNQPNTEVKIPCPHCESGVMESRTSRYGKTFYSCSAYPKCKYIVNYPPIAQTCPDCGFGILVERKTASGHRLECPQKSCKYKQVI</sequence>
<feature type="domain" description="DNA topoisomerase type IA zn finger" evidence="1">
    <location>
        <begin position="69"/>
        <end position="104"/>
    </location>
</feature>
<dbReference type="InterPro" id="IPR013498">
    <property type="entry name" value="Topo_IA_Znf"/>
</dbReference>
<evidence type="ECO:0000313" key="2">
    <source>
        <dbReference type="EMBL" id="MBR9728836.1"/>
    </source>
</evidence>
<dbReference type="EMBL" id="JAAIKR010000013">
    <property type="protein sequence ID" value="MBR9728836.1"/>
    <property type="molecule type" value="Genomic_DNA"/>
</dbReference>
<evidence type="ECO:0000259" key="1">
    <source>
        <dbReference type="Pfam" id="PF01396"/>
    </source>
</evidence>
<dbReference type="Pfam" id="PF01396">
    <property type="entry name" value="Zn_ribbon_Top1"/>
    <property type="match status" value="4"/>
</dbReference>
<protein>
    <recommendedName>
        <fullName evidence="1">DNA topoisomerase type IA zn finger domain-containing protein</fullName>
    </recommendedName>
</protein>
<feature type="domain" description="DNA topoisomerase type IA zn finger" evidence="1">
    <location>
        <begin position="21"/>
        <end position="56"/>
    </location>
</feature>
<comment type="caution">
    <text evidence="2">The sequence shown here is derived from an EMBL/GenBank/DDBJ whole genome shotgun (WGS) entry which is preliminary data.</text>
</comment>
<gene>
    <name evidence="2" type="ORF">G3R48_12705</name>
</gene>
<dbReference type="PANTHER" id="PTHR42785:SF1">
    <property type="entry name" value="DNA TOPOISOMERASE"/>
    <property type="match status" value="1"/>
</dbReference>
<dbReference type="SUPFAM" id="SSF57783">
    <property type="entry name" value="Zinc beta-ribbon"/>
    <property type="match status" value="3"/>
</dbReference>
<dbReference type="PANTHER" id="PTHR42785">
    <property type="entry name" value="DNA TOPOISOMERASE, TYPE IA, CORE"/>
    <property type="match status" value="1"/>
</dbReference>
<accession>A0ABS5I478</accession>
<dbReference type="InterPro" id="IPR000380">
    <property type="entry name" value="Topo_IA"/>
</dbReference>
<organism evidence="2 3">
    <name type="scientific">Shewanella intestini</name>
    <dbReference type="NCBI Taxonomy" id="2017544"/>
    <lineage>
        <taxon>Bacteria</taxon>
        <taxon>Pseudomonadati</taxon>
        <taxon>Pseudomonadota</taxon>
        <taxon>Gammaproteobacteria</taxon>
        <taxon>Alteromonadales</taxon>
        <taxon>Shewanellaceae</taxon>
        <taxon>Shewanella</taxon>
    </lineage>
</organism>
<reference evidence="2 3" key="1">
    <citation type="submission" date="2020-02" db="EMBL/GenBank/DDBJ databases">
        <title>Shewanella WXL01 sp. nov., a marine bacterium isolated from green algae in Luhuitou Fringing Reef (Northern South China Sea).</title>
        <authorList>
            <person name="Wang X."/>
        </authorList>
    </citation>
    <scope>NUCLEOTIDE SEQUENCE [LARGE SCALE GENOMIC DNA]</scope>
    <source>
        <strain evidence="2 3">MCCC 1A01895</strain>
    </source>
</reference>